<dbReference type="SUPFAM" id="SSF55031">
    <property type="entry name" value="Bacterial exopeptidase dimerisation domain"/>
    <property type="match status" value="1"/>
</dbReference>
<evidence type="ECO:0000313" key="9">
    <source>
        <dbReference type="Proteomes" id="UP000567293"/>
    </source>
</evidence>
<name>A0A7V8NMA6_9BACT</name>
<dbReference type="InterPro" id="IPR036264">
    <property type="entry name" value="Bact_exopeptidase_dim_dom"/>
</dbReference>
<dbReference type="InterPro" id="IPR047177">
    <property type="entry name" value="Pept_M20A"/>
</dbReference>
<dbReference type="GO" id="GO:0046872">
    <property type="term" value="F:metal ion binding"/>
    <property type="evidence" value="ECO:0007669"/>
    <property type="project" value="UniProtKB-KW"/>
</dbReference>
<keyword evidence="2" id="KW-0645">Protease</keyword>
<dbReference type="PANTHER" id="PTHR45962">
    <property type="entry name" value="N-FATTY-ACYL-AMINO ACID SYNTHASE/HYDROLASE PM20D1"/>
    <property type="match status" value="1"/>
</dbReference>
<comment type="similarity">
    <text evidence="1">Belongs to the peptidase M20A family.</text>
</comment>
<dbReference type="PROSITE" id="PS00759">
    <property type="entry name" value="ARGE_DAPE_CPG2_2"/>
    <property type="match status" value="1"/>
</dbReference>
<sequence length="486" mass="51858">MNGNRLVGTLTGLAALMLVSGLPATTPGIPQAAPVSASAVADAPGIHRDALLWLADLVRINTSNPPGSEQLAAKYVAGVLQKEGIKPEILDLALGRSAVVARLRSSVVPDPAKALLLVAHLDTVPVEKTRWTVDPFGAVIKDGYLYGRGAVDDKGMLAANLAVFVGLKRANAHINRDVIFLATADEEGGGDSSIRMLISRYWDKFAAGFAINEGGNVFMKNGKVQYIGVQASEKVAVNVSVVARGTSGHASQPTKDNAVVHLAAAIAKIGSYSSPVHFTAIVRRYFEGIAPLEDDEIAKWIRSMDTPDRGEHAQRVVSDFSPLWNAMVRDTVAPTVLSAGVANNVIPAEARANLNVRLLPGDSINTVVNELNKLVNDPAVKLEVQPNAGLAAPQSSLESDFYNVICQVASREFAGAPALPFQSTWLTDSAQLRLHNVQAYGLLPFPLADEDLKRMHGDDERIPLASFDKGVDVLTKIVTEFAVTRY</sequence>
<accession>A0A7V8NMA6</accession>
<keyword evidence="9" id="KW-1185">Reference proteome</keyword>
<keyword evidence="4" id="KW-0378">Hydrolase</keyword>
<dbReference type="SUPFAM" id="SSF53187">
    <property type="entry name" value="Zn-dependent exopeptidases"/>
    <property type="match status" value="1"/>
</dbReference>
<dbReference type="PROSITE" id="PS00758">
    <property type="entry name" value="ARGE_DAPE_CPG2_1"/>
    <property type="match status" value="1"/>
</dbReference>
<dbReference type="InterPro" id="IPR001261">
    <property type="entry name" value="ArgE/DapE_CS"/>
</dbReference>
<reference evidence="8" key="1">
    <citation type="submission" date="2020-06" db="EMBL/GenBank/DDBJ databases">
        <title>Legume-microbial interactions unlock mineral nutrients during tropical forest succession.</title>
        <authorList>
            <person name="Epihov D.Z."/>
        </authorList>
    </citation>
    <scope>NUCLEOTIDE SEQUENCE [LARGE SCALE GENOMIC DNA]</scope>
    <source>
        <strain evidence="8">Pan2503</strain>
    </source>
</reference>
<feature type="domain" description="Peptidase M20 dimerisation" evidence="7">
    <location>
        <begin position="234"/>
        <end position="381"/>
    </location>
</feature>
<evidence type="ECO:0000256" key="4">
    <source>
        <dbReference type="ARBA" id="ARBA00022801"/>
    </source>
</evidence>
<dbReference type="PANTHER" id="PTHR45962:SF1">
    <property type="entry name" value="N-FATTY-ACYL-AMINO ACID SYNTHASE_HYDROLASE PM20D1"/>
    <property type="match status" value="1"/>
</dbReference>
<dbReference type="AlphaFoldDB" id="A0A7V8NMA6"/>
<dbReference type="Gene3D" id="1.10.150.900">
    <property type="match status" value="1"/>
</dbReference>
<keyword evidence="3" id="KW-0479">Metal-binding</keyword>
<dbReference type="Pfam" id="PF07687">
    <property type="entry name" value="M20_dimer"/>
    <property type="match status" value="1"/>
</dbReference>
<dbReference type="Pfam" id="PF01546">
    <property type="entry name" value="Peptidase_M20"/>
    <property type="match status" value="1"/>
</dbReference>
<evidence type="ECO:0000313" key="8">
    <source>
        <dbReference type="EMBL" id="MBA0083977.1"/>
    </source>
</evidence>
<dbReference type="InterPro" id="IPR002933">
    <property type="entry name" value="Peptidase_M20"/>
</dbReference>
<evidence type="ECO:0000256" key="1">
    <source>
        <dbReference type="ARBA" id="ARBA00006247"/>
    </source>
</evidence>
<feature type="signal peptide" evidence="6">
    <location>
        <begin position="1"/>
        <end position="24"/>
    </location>
</feature>
<evidence type="ECO:0000259" key="7">
    <source>
        <dbReference type="Pfam" id="PF07687"/>
    </source>
</evidence>
<evidence type="ECO:0000256" key="6">
    <source>
        <dbReference type="SAM" id="SignalP"/>
    </source>
</evidence>
<organism evidence="8 9">
    <name type="scientific">Candidatus Acidiferrum panamense</name>
    <dbReference type="NCBI Taxonomy" id="2741543"/>
    <lineage>
        <taxon>Bacteria</taxon>
        <taxon>Pseudomonadati</taxon>
        <taxon>Acidobacteriota</taxon>
        <taxon>Terriglobia</taxon>
        <taxon>Candidatus Acidiferrales</taxon>
        <taxon>Candidatus Acidiferrum</taxon>
    </lineage>
</organism>
<protein>
    <submittedName>
        <fullName evidence="8">M20/M25/M40 family metallo-hydrolase</fullName>
    </submittedName>
</protein>
<evidence type="ECO:0000256" key="5">
    <source>
        <dbReference type="ARBA" id="ARBA00022833"/>
    </source>
</evidence>
<gene>
    <name evidence="8" type="ORF">HRJ53_03185</name>
</gene>
<evidence type="ECO:0000256" key="3">
    <source>
        <dbReference type="ARBA" id="ARBA00022723"/>
    </source>
</evidence>
<keyword evidence="6" id="KW-0732">Signal</keyword>
<dbReference type="Gene3D" id="3.40.630.10">
    <property type="entry name" value="Zn peptidases"/>
    <property type="match status" value="1"/>
</dbReference>
<dbReference type="Proteomes" id="UP000567293">
    <property type="component" value="Unassembled WGS sequence"/>
</dbReference>
<dbReference type="InterPro" id="IPR011650">
    <property type="entry name" value="Peptidase_M20_dimer"/>
</dbReference>
<proteinExistence type="inferred from homology"/>
<comment type="caution">
    <text evidence="8">The sequence shown here is derived from an EMBL/GenBank/DDBJ whole genome shotgun (WGS) entry which is preliminary data.</text>
</comment>
<dbReference type="Gene3D" id="3.30.70.360">
    <property type="match status" value="1"/>
</dbReference>
<dbReference type="EMBL" id="JACDQQ010000313">
    <property type="protein sequence ID" value="MBA0083977.1"/>
    <property type="molecule type" value="Genomic_DNA"/>
</dbReference>
<feature type="chain" id="PRO_5031371002" evidence="6">
    <location>
        <begin position="25"/>
        <end position="486"/>
    </location>
</feature>
<keyword evidence="5" id="KW-0862">Zinc</keyword>
<evidence type="ECO:0000256" key="2">
    <source>
        <dbReference type="ARBA" id="ARBA00022670"/>
    </source>
</evidence>
<dbReference type="GO" id="GO:0006508">
    <property type="term" value="P:proteolysis"/>
    <property type="evidence" value="ECO:0007669"/>
    <property type="project" value="UniProtKB-KW"/>
</dbReference>
<dbReference type="GO" id="GO:0008233">
    <property type="term" value="F:peptidase activity"/>
    <property type="evidence" value="ECO:0007669"/>
    <property type="project" value="UniProtKB-KW"/>
</dbReference>